<feature type="domain" description="NodB homology" evidence="1">
    <location>
        <begin position="169"/>
        <end position="264"/>
    </location>
</feature>
<dbReference type="InterPro" id="IPR052740">
    <property type="entry name" value="CE4"/>
</dbReference>
<dbReference type="PANTHER" id="PTHR45985:SF3">
    <property type="entry name" value="CHITIN DEACETYLASE-LIKE 4"/>
    <property type="match status" value="1"/>
</dbReference>
<protein>
    <submittedName>
        <fullName evidence="5">NodB homology domain-containing protein</fullName>
    </submittedName>
</protein>
<keyword evidence="4" id="KW-1185">Reference proteome</keyword>
<dbReference type="InterPro" id="IPR002509">
    <property type="entry name" value="NODB_dom"/>
</dbReference>
<dbReference type="SUPFAM" id="SSF63737">
    <property type="entry name" value="Leukotriene A4 hydrolase N-terminal domain"/>
    <property type="match status" value="1"/>
</dbReference>
<dbReference type="WBParaSite" id="ACRNAN_Path_948.g3647.t1">
    <property type="protein sequence ID" value="ACRNAN_Path_948.g3647.t1"/>
    <property type="gene ID" value="ACRNAN_Path_948.g3647"/>
</dbReference>
<sequence>MPAPHVAPGFSCMNGELCMGGSYCKDGVCTCLSGMFVSNDACHPRNASRIKRNQVGHLVSPIALSTQTPIVTPPRASYVPETSSWSTYAPITSSWITYGSFSASATSSTYRPTSSTYRPTSSTYRPTSSYRQHDEFGECPVDGKCQLPECFCSRTGLDIPGGLRSSEIPQMVILTFDDPITDRTINIFKSLFDGKFRNPNECSIKGTFFVSHEWNNYDQVQWLYSNGHEIGVNSITHRTLANKPISEWKEEMDGMRQALEKFSYVDASKVIGVRSPQLATGGDNQFRMMKDNRFRYDNSMSVGGGPFWPQTLDYRPPWPCTEQYCPQRAHRGIWQFPINEITRSDGKRVTMMRSAVKLFDTSEGVFEMIYDNFNRSMAANRAPFVVTIDTDFLTSLPDSGAVNALEKFLTTVLKREDVYVVTMTQAIEWMERPTKLQKIKGFSPWQCRYRVNEHVHPCENPSVCSYSTQNESGLPHSFRVCGSCPRVYPWLYDPTGIYPLETPFLSPKRYLLGTPYLSPSVTLYPPPKLPPEDRADASCIIYALIIYFAIVGRASYIPDPTEIPFVHVPLLYNFTVRLATAYNNQDKKISGFVHIRFRTKVSTNAFYLNQGPNLVVNNAIFVHLDSGEELTLLRRRYNNQQEIHTFIVDRNFTVNQEYYTEFEFTGEIFDVDSDRSPRIFEYESYTGHIEFGMFHMNQDQATTGLRYLIPSMDSVQYPCRFLVHIERPISMRSMSNMQLISSIDSTADSFTDSFNESITLFPSQFALAVYNFAYIQTKSNTTNLEIFVYFRTAVEKIISIQRLLQFMNKKTNNIGKLQALVLPNITTRYQPGIAILNEQETIEEALTLDAAGYSENL</sequence>
<proteinExistence type="predicted"/>
<dbReference type="Proteomes" id="UP000887540">
    <property type="component" value="Unplaced"/>
</dbReference>
<evidence type="ECO:0000313" key="4">
    <source>
        <dbReference type="Proteomes" id="UP000887540"/>
    </source>
</evidence>
<dbReference type="PANTHER" id="PTHR45985">
    <property type="match status" value="1"/>
</dbReference>
<organism evidence="4 5">
    <name type="scientific">Acrobeloides nanus</name>
    <dbReference type="NCBI Taxonomy" id="290746"/>
    <lineage>
        <taxon>Eukaryota</taxon>
        <taxon>Metazoa</taxon>
        <taxon>Ecdysozoa</taxon>
        <taxon>Nematoda</taxon>
        <taxon>Chromadorea</taxon>
        <taxon>Rhabditida</taxon>
        <taxon>Tylenchina</taxon>
        <taxon>Cephalobomorpha</taxon>
        <taxon>Cephaloboidea</taxon>
        <taxon>Cephalobidae</taxon>
        <taxon>Acrobeloides</taxon>
    </lineage>
</organism>
<feature type="domain" description="EB" evidence="2">
    <location>
        <begin position="5"/>
        <end position="42"/>
    </location>
</feature>
<dbReference type="GO" id="GO:0005975">
    <property type="term" value="P:carbohydrate metabolic process"/>
    <property type="evidence" value="ECO:0007669"/>
    <property type="project" value="InterPro"/>
</dbReference>
<evidence type="ECO:0000259" key="3">
    <source>
        <dbReference type="Pfam" id="PF17900"/>
    </source>
</evidence>
<dbReference type="InterPro" id="IPR042097">
    <property type="entry name" value="Aminopeptidase_N-like_N_sf"/>
</dbReference>
<evidence type="ECO:0000259" key="2">
    <source>
        <dbReference type="Pfam" id="PF01683"/>
    </source>
</evidence>
<reference evidence="5" key="1">
    <citation type="submission" date="2022-11" db="UniProtKB">
        <authorList>
            <consortium name="WormBaseParasite"/>
        </authorList>
    </citation>
    <scope>IDENTIFICATION</scope>
</reference>
<dbReference type="Pfam" id="PF17900">
    <property type="entry name" value="Peptidase_M1_N"/>
    <property type="match status" value="1"/>
</dbReference>
<dbReference type="Pfam" id="PF01683">
    <property type="entry name" value="EB"/>
    <property type="match status" value="1"/>
</dbReference>
<dbReference type="InterPro" id="IPR045357">
    <property type="entry name" value="Aminopeptidase_N-like_N"/>
</dbReference>
<dbReference type="Gene3D" id="2.60.40.1730">
    <property type="entry name" value="tricorn interacting facor f3 domain"/>
    <property type="match status" value="1"/>
</dbReference>
<dbReference type="SUPFAM" id="SSF88713">
    <property type="entry name" value="Glycoside hydrolase/deacetylase"/>
    <property type="match status" value="1"/>
</dbReference>
<dbReference type="Pfam" id="PF01522">
    <property type="entry name" value="Polysacc_deac_1"/>
    <property type="match status" value="1"/>
</dbReference>
<evidence type="ECO:0000259" key="1">
    <source>
        <dbReference type="Pfam" id="PF01522"/>
    </source>
</evidence>
<name>A0A914CDP5_9BILA</name>
<dbReference type="GO" id="GO:0016810">
    <property type="term" value="F:hydrolase activity, acting on carbon-nitrogen (but not peptide) bonds"/>
    <property type="evidence" value="ECO:0007669"/>
    <property type="project" value="InterPro"/>
</dbReference>
<evidence type="ECO:0000313" key="5">
    <source>
        <dbReference type="WBParaSite" id="ACRNAN_Path_948.g3647.t1"/>
    </source>
</evidence>
<dbReference type="AlphaFoldDB" id="A0A914CDP5"/>
<dbReference type="InterPro" id="IPR011330">
    <property type="entry name" value="Glyco_hydro/deAcase_b/a-brl"/>
</dbReference>
<dbReference type="Gene3D" id="3.20.20.370">
    <property type="entry name" value="Glycoside hydrolase/deacetylase"/>
    <property type="match status" value="1"/>
</dbReference>
<accession>A0A914CDP5</accession>
<feature type="domain" description="Aminopeptidase N-like N-terminal" evidence="3">
    <location>
        <begin position="569"/>
        <end position="757"/>
    </location>
</feature>
<dbReference type="InterPro" id="IPR006149">
    <property type="entry name" value="EB_dom"/>
</dbReference>